<dbReference type="PANTHER" id="PTHR46401">
    <property type="entry name" value="GLYCOSYLTRANSFERASE WBBK-RELATED"/>
    <property type="match status" value="1"/>
</dbReference>
<feature type="domain" description="Glycosyl transferase family 1" evidence="2">
    <location>
        <begin position="201"/>
        <end position="350"/>
    </location>
</feature>
<accession>A0A4Q9H140</accession>
<comment type="caution">
    <text evidence="4">The sequence shown here is derived from an EMBL/GenBank/DDBJ whole genome shotgun (WGS) entry which is preliminary data.</text>
</comment>
<name>A0A4Q9H140_9BURK</name>
<dbReference type="OrthoDB" id="433681at2"/>
<evidence type="ECO:0000259" key="2">
    <source>
        <dbReference type="Pfam" id="PF00534"/>
    </source>
</evidence>
<proteinExistence type="predicted"/>
<dbReference type="PANTHER" id="PTHR46401:SF2">
    <property type="entry name" value="GLYCOSYLTRANSFERASE WBBK-RELATED"/>
    <property type="match status" value="1"/>
</dbReference>
<dbReference type="Pfam" id="PF13439">
    <property type="entry name" value="Glyco_transf_4"/>
    <property type="match status" value="1"/>
</dbReference>
<dbReference type="GO" id="GO:0016757">
    <property type="term" value="F:glycosyltransferase activity"/>
    <property type="evidence" value="ECO:0007669"/>
    <property type="project" value="InterPro"/>
</dbReference>
<evidence type="ECO:0000256" key="1">
    <source>
        <dbReference type="ARBA" id="ARBA00022679"/>
    </source>
</evidence>
<dbReference type="Gene3D" id="3.40.50.2000">
    <property type="entry name" value="Glycogen Phosphorylase B"/>
    <property type="match status" value="2"/>
</dbReference>
<feature type="domain" description="Glycosyltransferase subfamily 4-like N-terminal" evidence="3">
    <location>
        <begin position="45"/>
        <end position="180"/>
    </location>
</feature>
<dbReference type="Pfam" id="PF00534">
    <property type="entry name" value="Glycos_transf_1"/>
    <property type="match status" value="1"/>
</dbReference>
<dbReference type="SUPFAM" id="SSF53756">
    <property type="entry name" value="UDP-Glycosyltransferase/glycogen phosphorylase"/>
    <property type="match status" value="1"/>
</dbReference>
<reference evidence="4 5" key="1">
    <citation type="submission" date="2019-02" db="EMBL/GenBank/DDBJ databases">
        <title>Aquabacterium sp. strain KMB7.</title>
        <authorList>
            <person name="Chen W.-M."/>
        </authorList>
    </citation>
    <scope>NUCLEOTIDE SEQUENCE [LARGE SCALE GENOMIC DNA]</scope>
    <source>
        <strain evidence="4 5">KMB7</strain>
    </source>
</reference>
<dbReference type="CDD" id="cd03809">
    <property type="entry name" value="GT4_MtfB-like"/>
    <property type="match status" value="1"/>
</dbReference>
<keyword evidence="1 4" id="KW-0808">Transferase</keyword>
<gene>
    <name evidence="4" type="ORF">EYS42_15780</name>
</gene>
<dbReference type="GO" id="GO:0009103">
    <property type="term" value="P:lipopolysaccharide biosynthetic process"/>
    <property type="evidence" value="ECO:0007669"/>
    <property type="project" value="TreeGrafter"/>
</dbReference>
<organism evidence="4 5">
    <name type="scientific">Aquabacterium lacunae</name>
    <dbReference type="NCBI Taxonomy" id="2528630"/>
    <lineage>
        <taxon>Bacteria</taxon>
        <taxon>Pseudomonadati</taxon>
        <taxon>Pseudomonadota</taxon>
        <taxon>Betaproteobacteria</taxon>
        <taxon>Burkholderiales</taxon>
        <taxon>Aquabacterium</taxon>
    </lineage>
</organism>
<dbReference type="Proteomes" id="UP000292120">
    <property type="component" value="Unassembled WGS sequence"/>
</dbReference>
<evidence type="ECO:0000313" key="4">
    <source>
        <dbReference type="EMBL" id="TBO27894.1"/>
    </source>
</evidence>
<keyword evidence="5" id="KW-1185">Reference proteome</keyword>
<dbReference type="RefSeq" id="WP_130969164.1">
    <property type="nucleotide sequence ID" value="NZ_SIXI01000008.1"/>
</dbReference>
<dbReference type="InterPro" id="IPR028098">
    <property type="entry name" value="Glyco_trans_4-like_N"/>
</dbReference>
<evidence type="ECO:0000313" key="5">
    <source>
        <dbReference type="Proteomes" id="UP000292120"/>
    </source>
</evidence>
<evidence type="ECO:0000259" key="3">
    <source>
        <dbReference type="Pfam" id="PF13439"/>
    </source>
</evidence>
<dbReference type="EMBL" id="SIXI01000008">
    <property type="protein sequence ID" value="TBO27894.1"/>
    <property type="molecule type" value="Genomic_DNA"/>
</dbReference>
<dbReference type="AlphaFoldDB" id="A0A4Q9H140"/>
<sequence length="382" mass="42357">MPAPRRPRIGVDFHTFDGIFQGSRSHLLGLYEAAIAQAPDLDFHLLLADTERLVAEHPAFGAPNVHRVPMPHRNGLVRLAWQLPRLQQQLGLDLFHLQYRLPLWTAGPCVCTIHDVLFETHPQFFSKAFTAFARLSSRDALRRSQALFTVSEYSRQSMVQAYGTAPERITVTHNGVDTQRFHAGPEGADLVQAHGLQPGGYLCIVGRLEPRKNHVNLVQAYARLPKPRPPLVVVGQRDFAFEAVFEVVQREGLQHEVRFLERVGDAELPALIRHSAAFVYPTWAEGFGMPVLEAMACGVPVVTSSTTSLPEVSGDVAFLCPPDDVAALAQAMALALNEAPAARQQRIQRGIERAQQFTWQRSAQALLGEMRRLLARQGLTPG</sequence>
<protein>
    <submittedName>
        <fullName evidence="4">Glycosyltransferase family 1 protein</fullName>
    </submittedName>
</protein>
<dbReference type="InterPro" id="IPR001296">
    <property type="entry name" value="Glyco_trans_1"/>
</dbReference>